<feature type="transmembrane region" description="Helical" evidence="5">
    <location>
        <begin position="103"/>
        <end position="129"/>
    </location>
</feature>
<dbReference type="RefSeq" id="WP_105981939.1">
    <property type="nucleotide sequence ID" value="NZ_MQUC01000003.1"/>
</dbReference>
<accession>A0A2S9WRI5</accession>
<dbReference type="InterPro" id="IPR019109">
    <property type="entry name" value="MamF_MmsF"/>
</dbReference>
<sequence length="165" mass="18044">MEKQQQNNHNNIAMGIHLATFGKWIFPLGNFILPILLWMVNSKKSDFIDRHGKQAINFQLSITLWTVILAFIGGGVIIGSMISGGPDLWQAMDGPSFPFANDLGIFSTIVASGVICGTLILALGIVDLVCTIKAAIRAHDGQEYRYPLTINFIPDTPVQETSNTN</sequence>
<evidence type="ECO:0000313" key="6">
    <source>
        <dbReference type="EMBL" id="PRP66091.1"/>
    </source>
</evidence>
<gene>
    <name evidence="6" type="ORF">BST86_02810</name>
</gene>
<comment type="caution">
    <text evidence="6">The sequence shown here is derived from an EMBL/GenBank/DDBJ whole genome shotgun (WGS) entry which is preliminary data.</text>
</comment>
<dbReference type="Pfam" id="PF09685">
    <property type="entry name" value="MamF_MmsF"/>
    <property type="match status" value="1"/>
</dbReference>
<evidence type="ECO:0000256" key="5">
    <source>
        <dbReference type="SAM" id="Phobius"/>
    </source>
</evidence>
<evidence type="ECO:0008006" key="8">
    <source>
        <dbReference type="Google" id="ProtNLM"/>
    </source>
</evidence>
<proteinExistence type="predicted"/>
<keyword evidence="3 5" id="KW-1133">Transmembrane helix</keyword>
<evidence type="ECO:0000313" key="7">
    <source>
        <dbReference type="Proteomes" id="UP000239532"/>
    </source>
</evidence>
<dbReference type="OrthoDB" id="9808930at2"/>
<protein>
    <recommendedName>
        <fullName evidence="8">DUF4870 domain-containing protein</fullName>
    </recommendedName>
</protein>
<reference evidence="6 7" key="1">
    <citation type="submission" date="2016-11" db="EMBL/GenBank/DDBJ databases">
        <title>Trade-off between light-utilization and light-protection in marine flavobacteria.</title>
        <authorList>
            <person name="Kumagai Y."/>
        </authorList>
    </citation>
    <scope>NUCLEOTIDE SEQUENCE [LARGE SCALE GENOMIC DNA]</scope>
    <source>
        <strain evidence="6 7">JCM 17109</strain>
    </source>
</reference>
<feature type="transmembrane region" description="Helical" evidence="5">
    <location>
        <begin position="24"/>
        <end position="41"/>
    </location>
</feature>
<evidence type="ECO:0000256" key="3">
    <source>
        <dbReference type="ARBA" id="ARBA00022989"/>
    </source>
</evidence>
<keyword evidence="2 5" id="KW-0812">Transmembrane</keyword>
<dbReference type="AlphaFoldDB" id="A0A2S9WRI5"/>
<comment type="subcellular location">
    <subcellularLocation>
        <location evidence="1">Membrane</location>
        <topology evidence="1">Multi-pass membrane protein</topology>
    </subcellularLocation>
</comment>
<evidence type="ECO:0000256" key="2">
    <source>
        <dbReference type="ARBA" id="ARBA00022692"/>
    </source>
</evidence>
<keyword evidence="7" id="KW-1185">Reference proteome</keyword>
<evidence type="ECO:0000256" key="4">
    <source>
        <dbReference type="ARBA" id="ARBA00023136"/>
    </source>
</evidence>
<feature type="transmembrane region" description="Helical" evidence="5">
    <location>
        <begin position="62"/>
        <end position="83"/>
    </location>
</feature>
<name>A0A2S9WRI5_9FLAO</name>
<dbReference type="Proteomes" id="UP000239532">
    <property type="component" value="Unassembled WGS sequence"/>
</dbReference>
<organism evidence="6 7">
    <name type="scientific">Nonlabens agnitus</name>
    <dbReference type="NCBI Taxonomy" id="870484"/>
    <lineage>
        <taxon>Bacteria</taxon>
        <taxon>Pseudomonadati</taxon>
        <taxon>Bacteroidota</taxon>
        <taxon>Flavobacteriia</taxon>
        <taxon>Flavobacteriales</taxon>
        <taxon>Flavobacteriaceae</taxon>
        <taxon>Nonlabens</taxon>
    </lineage>
</organism>
<dbReference type="EMBL" id="MQUC01000003">
    <property type="protein sequence ID" value="PRP66091.1"/>
    <property type="molecule type" value="Genomic_DNA"/>
</dbReference>
<keyword evidence="4 5" id="KW-0472">Membrane</keyword>
<evidence type="ECO:0000256" key="1">
    <source>
        <dbReference type="ARBA" id="ARBA00004141"/>
    </source>
</evidence>